<dbReference type="Proteomes" id="UP000663193">
    <property type="component" value="Chromosome 2"/>
</dbReference>
<name>A0A7U2EUR2_PHANO</name>
<evidence type="ECO:0000313" key="2">
    <source>
        <dbReference type="Proteomes" id="UP000663193"/>
    </source>
</evidence>
<dbReference type="VEuPathDB" id="FungiDB:JI435_023810"/>
<protein>
    <submittedName>
        <fullName evidence="1">Uncharacterized protein</fullName>
    </submittedName>
</protein>
<proteinExistence type="predicted"/>
<accession>A0A7U2EUR2</accession>
<gene>
    <name evidence="1" type="ORF">JI435_023810</name>
</gene>
<evidence type="ECO:0000313" key="1">
    <source>
        <dbReference type="EMBL" id="QRC92238.1"/>
    </source>
</evidence>
<reference evidence="2" key="1">
    <citation type="journal article" date="2021" name="BMC Genomics">
        <title>Chromosome-level genome assembly and manually-curated proteome of model necrotroph Parastagonospora nodorum Sn15 reveals a genome-wide trove of candidate effector homologs, and redundancy of virulence-related functions within an accessory chromosome.</title>
        <authorList>
            <person name="Bertazzoni S."/>
            <person name="Jones D.A.B."/>
            <person name="Phan H.T."/>
            <person name="Tan K.-C."/>
            <person name="Hane J.K."/>
        </authorList>
    </citation>
    <scope>NUCLEOTIDE SEQUENCE [LARGE SCALE GENOMIC DNA]</scope>
    <source>
        <strain evidence="2">SN15 / ATCC MYA-4574 / FGSC 10173)</strain>
    </source>
</reference>
<organism evidence="1 2">
    <name type="scientific">Phaeosphaeria nodorum (strain SN15 / ATCC MYA-4574 / FGSC 10173)</name>
    <name type="common">Glume blotch fungus</name>
    <name type="synonym">Parastagonospora nodorum</name>
    <dbReference type="NCBI Taxonomy" id="321614"/>
    <lineage>
        <taxon>Eukaryota</taxon>
        <taxon>Fungi</taxon>
        <taxon>Dikarya</taxon>
        <taxon>Ascomycota</taxon>
        <taxon>Pezizomycotina</taxon>
        <taxon>Dothideomycetes</taxon>
        <taxon>Pleosporomycetidae</taxon>
        <taxon>Pleosporales</taxon>
        <taxon>Pleosporineae</taxon>
        <taxon>Phaeosphaeriaceae</taxon>
        <taxon>Parastagonospora</taxon>
    </lineage>
</organism>
<dbReference type="AlphaFoldDB" id="A0A7U2EUR2"/>
<sequence>MAMTICLEDRCLANVGHSVAIVAFGCFRGGVSGEATITHTHASLLIA</sequence>
<dbReference type="EMBL" id="CP069024">
    <property type="protein sequence ID" value="QRC92238.1"/>
    <property type="molecule type" value="Genomic_DNA"/>
</dbReference>
<keyword evidence="2" id="KW-1185">Reference proteome</keyword>